<evidence type="ECO:0000313" key="3">
    <source>
        <dbReference type="Proteomes" id="UP000008748"/>
    </source>
</evidence>
<feature type="region of interest" description="Disordered" evidence="1">
    <location>
        <begin position="23"/>
        <end position="80"/>
    </location>
</feature>
<dbReference type="AlphaFoldDB" id="J0Q2E3"/>
<proteinExistence type="predicted"/>
<evidence type="ECO:0000313" key="2">
    <source>
        <dbReference type="EMBL" id="EJF76734.1"/>
    </source>
</evidence>
<dbReference type="PATRIC" id="fig|1094552.3.peg.837"/>
<dbReference type="Proteomes" id="UP000008748">
    <property type="component" value="Unassembled WGS sequence"/>
</dbReference>
<protein>
    <recommendedName>
        <fullName evidence="4">Phage protein</fullName>
    </recommendedName>
</protein>
<dbReference type="EMBL" id="AIMC01000012">
    <property type="protein sequence ID" value="EJF76734.1"/>
    <property type="molecule type" value="Genomic_DNA"/>
</dbReference>
<sequence>MDQEYLTPAEQNQLKQGVLSETLQGEDQEIDAGEQVKSVEEKFQGQQNLHQQQRLVQESAQQQNVQGGAQGDAPPDPQKDFMGYIQWLGKTLHKQEALLGEQTLAMNPEAEQLSAFYQQSVMNVKQRHDDFDQAADFIYDTRAKQLAAFSSLYPEMADPNVVDALIGNELKQILRDCAKKNQNPAEVLYAIAQKIGYTNSSKNVGENLQERQNSARTLAAYNGVTSNGPISMDMLDKMSEAEFSRWVADPKNKAAFNRLMGGEES</sequence>
<evidence type="ECO:0000256" key="1">
    <source>
        <dbReference type="SAM" id="MobiDB-lite"/>
    </source>
</evidence>
<keyword evidence="3" id="KW-1185">Reference proteome</keyword>
<dbReference type="RefSeq" id="WP_006589723.1">
    <property type="nucleotide sequence ID" value="NZ_JH725077.1"/>
</dbReference>
<gene>
    <name evidence="2" type="ORF">ME7_00795</name>
</gene>
<accession>J0Q2E3</accession>
<name>J0Q2E3_9HYPH</name>
<organism evidence="2 3">
    <name type="scientific">Bartonella birtlesii LL-WM9</name>
    <dbReference type="NCBI Taxonomy" id="1094552"/>
    <lineage>
        <taxon>Bacteria</taxon>
        <taxon>Pseudomonadati</taxon>
        <taxon>Pseudomonadota</taxon>
        <taxon>Alphaproteobacteria</taxon>
        <taxon>Hyphomicrobiales</taxon>
        <taxon>Bartonellaceae</taxon>
        <taxon>Bartonella</taxon>
    </lineage>
</organism>
<reference evidence="2 3" key="1">
    <citation type="submission" date="2012-03" db="EMBL/GenBank/DDBJ databases">
        <title>The Genome Sequence of Bartonella birtlesii LL-WM9.</title>
        <authorList>
            <consortium name="The Broad Institute Genome Sequencing Platform"/>
            <consortium name="The Broad Institute Genome Sequencing Center for Infectious Disease"/>
            <person name="Feldgarden M."/>
            <person name="Kirby J."/>
            <person name="Kosoy M."/>
            <person name="Birtles R."/>
            <person name="Probert W.S."/>
            <person name="Chiaraviglio L."/>
            <person name="Young S.K."/>
            <person name="Zeng Q."/>
            <person name="Gargeya S."/>
            <person name="Fitzgerald M."/>
            <person name="Haas B."/>
            <person name="Abouelleil A."/>
            <person name="Alvarado L."/>
            <person name="Arachchi H.M."/>
            <person name="Berlin A."/>
            <person name="Chapman S.B."/>
            <person name="Gearin G."/>
            <person name="Goldberg J."/>
            <person name="Griggs A."/>
            <person name="Gujja S."/>
            <person name="Hansen M."/>
            <person name="Heiman D."/>
            <person name="Howarth C."/>
            <person name="Larimer J."/>
            <person name="Lui A."/>
            <person name="MacDonald P.J.P."/>
            <person name="McCowen C."/>
            <person name="Montmayeur A."/>
            <person name="Murphy C."/>
            <person name="Neiman D."/>
            <person name="Pearson M."/>
            <person name="Priest M."/>
            <person name="Roberts A."/>
            <person name="Saif S."/>
            <person name="Shea T."/>
            <person name="Sisk P."/>
            <person name="Stolte C."/>
            <person name="Sykes S."/>
            <person name="Wortman J."/>
            <person name="Nusbaum C."/>
            <person name="Birren B."/>
        </authorList>
    </citation>
    <scope>NUCLEOTIDE SEQUENCE [LARGE SCALE GENOMIC DNA]</scope>
    <source>
        <strain evidence="2 3">LL-WM9</strain>
    </source>
</reference>
<evidence type="ECO:0008006" key="4">
    <source>
        <dbReference type="Google" id="ProtNLM"/>
    </source>
</evidence>
<dbReference type="HOGENOM" id="CLU_078161_0_0_5"/>
<comment type="caution">
    <text evidence="2">The sequence shown here is derived from an EMBL/GenBank/DDBJ whole genome shotgun (WGS) entry which is preliminary data.</text>
</comment>
<feature type="compositionally biased region" description="Low complexity" evidence="1">
    <location>
        <begin position="44"/>
        <end position="73"/>
    </location>
</feature>